<protein>
    <recommendedName>
        <fullName evidence="3">HECT-type E3 ubiquitin transferase</fullName>
        <ecNumber evidence="3">2.3.2.26</ecNumber>
    </recommendedName>
</protein>
<dbReference type="EC" id="2.3.2.26" evidence="3"/>
<dbReference type="EMBL" id="MCFH01000003">
    <property type="protein sequence ID" value="ORX59287.1"/>
    <property type="molecule type" value="Genomic_DNA"/>
</dbReference>
<accession>A0A1Y1VLE0</accession>
<keyword evidence="5 6" id="KW-0833">Ubl conjugation pathway</keyword>
<dbReference type="PANTHER" id="PTHR11254">
    <property type="entry name" value="HECT DOMAIN UBIQUITIN-PROTEIN LIGASE"/>
    <property type="match status" value="1"/>
</dbReference>
<proteinExistence type="predicted"/>
<evidence type="ECO:0000256" key="3">
    <source>
        <dbReference type="ARBA" id="ARBA00012485"/>
    </source>
</evidence>
<feature type="domain" description="HECT" evidence="7">
    <location>
        <begin position="1"/>
        <end position="93"/>
    </location>
</feature>
<dbReference type="Gene3D" id="3.30.2410.10">
    <property type="entry name" value="Hect, E3 ligase catalytic domain"/>
    <property type="match status" value="1"/>
</dbReference>
<comment type="pathway">
    <text evidence="2">Protein modification; protein ubiquitination.</text>
</comment>
<feature type="active site" description="Glycyl thioester intermediate" evidence="6">
    <location>
        <position position="60"/>
    </location>
</feature>
<dbReference type="SUPFAM" id="SSF56204">
    <property type="entry name" value="Hect, E3 ligase catalytic domain"/>
    <property type="match status" value="1"/>
</dbReference>
<dbReference type="STRING" id="1754191.A0A1Y1VLE0"/>
<dbReference type="PROSITE" id="PS50237">
    <property type="entry name" value="HECT"/>
    <property type="match status" value="1"/>
</dbReference>
<reference evidence="8 9" key="1">
    <citation type="submission" date="2016-08" db="EMBL/GenBank/DDBJ databases">
        <title>Genomes of anaerobic fungi encode conserved fungal cellulosomes for biomass hydrolysis.</title>
        <authorList>
            <consortium name="DOE Joint Genome Institute"/>
            <person name="Haitjema C.H."/>
            <person name="Gilmore S.P."/>
            <person name="Henske J.K."/>
            <person name="Solomon K.V."/>
            <person name="De Groot R."/>
            <person name="Kuo A."/>
            <person name="Mondo S.J."/>
            <person name="Salamov A.A."/>
            <person name="Labutti K."/>
            <person name="Zhao Z."/>
            <person name="Chiniquy J."/>
            <person name="Barry K."/>
            <person name="Brewer H.M."/>
            <person name="Purvine S.O."/>
            <person name="Wright A.T."/>
            <person name="Boxma B."/>
            <person name="Van Alen T."/>
            <person name="Hackstein J.H."/>
            <person name="Baker S.E."/>
            <person name="Grigoriev I.V."/>
            <person name="O'Malley M.A."/>
        </authorList>
    </citation>
    <scope>NUCLEOTIDE SEQUENCE [LARGE SCALE GENOMIC DNA]</scope>
    <source>
        <strain evidence="9">finn</strain>
    </source>
</reference>
<evidence type="ECO:0000256" key="1">
    <source>
        <dbReference type="ARBA" id="ARBA00000885"/>
    </source>
</evidence>
<evidence type="ECO:0000256" key="2">
    <source>
        <dbReference type="ARBA" id="ARBA00004906"/>
    </source>
</evidence>
<gene>
    <name evidence="8" type="ORF">BCR36DRAFT_276011</name>
</gene>
<reference evidence="8 9" key="2">
    <citation type="submission" date="2016-08" db="EMBL/GenBank/DDBJ databases">
        <title>Pervasive Adenine N6-methylation of Active Genes in Fungi.</title>
        <authorList>
            <consortium name="DOE Joint Genome Institute"/>
            <person name="Mondo S.J."/>
            <person name="Dannebaum R.O."/>
            <person name="Kuo R.C."/>
            <person name="Labutti K."/>
            <person name="Haridas S."/>
            <person name="Kuo A."/>
            <person name="Salamov A."/>
            <person name="Ahrendt S.R."/>
            <person name="Lipzen A."/>
            <person name="Sullivan W."/>
            <person name="Andreopoulos W.B."/>
            <person name="Clum A."/>
            <person name="Lindquist E."/>
            <person name="Daum C."/>
            <person name="Ramamoorthy G.K."/>
            <person name="Gryganskyi A."/>
            <person name="Culley D."/>
            <person name="Magnuson J.K."/>
            <person name="James T.Y."/>
            <person name="O'Malley M.A."/>
            <person name="Stajich J.E."/>
            <person name="Spatafora J.W."/>
            <person name="Visel A."/>
            <person name="Grigoriev I.V."/>
        </authorList>
    </citation>
    <scope>NUCLEOTIDE SEQUENCE [LARGE SCALE GENOMIC DNA]</scope>
    <source>
        <strain evidence="9">finn</strain>
    </source>
</reference>
<name>A0A1Y1VLE0_9FUNG</name>
<evidence type="ECO:0000259" key="7">
    <source>
        <dbReference type="PROSITE" id="PS50237"/>
    </source>
</evidence>
<evidence type="ECO:0000313" key="8">
    <source>
        <dbReference type="EMBL" id="ORX59287.1"/>
    </source>
</evidence>
<evidence type="ECO:0000256" key="6">
    <source>
        <dbReference type="PROSITE-ProRule" id="PRU00104"/>
    </source>
</evidence>
<dbReference type="Pfam" id="PF00632">
    <property type="entry name" value="HECT"/>
    <property type="match status" value="1"/>
</dbReference>
<sequence length="93" mass="10447">FLKCVSEFNNKNRIKLLTFVTGNSQIPVTGFSDMINCSGVKGFHICKIDREDGLPVSHTCFNQIDLPIYKSYSSLKRNLLLAITEGCDSFLIK</sequence>
<dbReference type="GO" id="GO:0006511">
    <property type="term" value="P:ubiquitin-dependent protein catabolic process"/>
    <property type="evidence" value="ECO:0007669"/>
    <property type="project" value="TreeGrafter"/>
</dbReference>
<dbReference type="InterPro" id="IPR000569">
    <property type="entry name" value="HECT_dom"/>
</dbReference>
<dbReference type="PANTHER" id="PTHR11254:SF67">
    <property type="entry name" value="E3 UBIQUITIN-PROTEIN LIGASE HUWE1"/>
    <property type="match status" value="1"/>
</dbReference>
<dbReference type="AlphaFoldDB" id="A0A1Y1VLE0"/>
<feature type="non-terminal residue" evidence="8">
    <location>
        <position position="1"/>
    </location>
</feature>
<evidence type="ECO:0000256" key="4">
    <source>
        <dbReference type="ARBA" id="ARBA00022679"/>
    </source>
</evidence>
<organism evidence="8 9">
    <name type="scientific">Piromyces finnis</name>
    <dbReference type="NCBI Taxonomy" id="1754191"/>
    <lineage>
        <taxon>Eukaryota</taxon>
        <taxon>Fungi</taxon>
        <taxon>Fungi incertae sedis</taxon>
        <taxon>Chytridiomycota</taxon>
        <taxon>Chytridiomycota incertae sedis</taxon>
        <taxon>Neocallimastigomycetes</taxon>
        <taxon>Neocallimastigales</taxon>
        <taxon>Neocallimastigaceae</taxon>
        <taxon>Piromyces</taxon>
    </lineage>
</organism>
<evidence type="ECO:0000313" key="9">
    <source>
        <dbReference type="Proteomes" id="UP000193719"/>
    </source>
</evidence>
<dbReference type="GO" id="GO:0061630">
    <property type="term" value="F:ubiquitin protein ligase activity"/>
    <property type="evidence" value="ECO:0007669"/>
    <property type="project" value="UniProtKB-EC"/>
</dbReference>
<keyword evidence="9" id="KW-1185">Reference proteome</keyword>
<keyword evidence="4" id="KW-0808">Transferase</keyword>
<dbReference type="Proteomes" id="UP000193719">
    <property type="component" value="Unassembled WGS sequence"/>
</dbReference>
<dbReference type="InterPro" id="IPR035983">
    <property type="entry name" value="Hect_E3_ubiquitin_ligase"/>
</dbReference>
<dbReference type="OrthoDB" id="423283at2759"/>
<dbReference type="GO" id="GO:0005737">
    <property type="term" value="C:cytoplasm"/>
    <property type="evidence" value="ECO:0007669"/>
    <property type="project" value="TreeGrafter"/>
</dbReference>
<comment type="catalytic activity">
    <reaction evidence="1">
        <text>S-ubiquitinyl-[E2 ubiquitin-conjugating enzyme]-L-cysteine + [acceptor protein]-L-lysine = [E2 ubiquitin-conjugating enzyme]-L-cysteine + N(6)-ubiquitinyl-[acceptor protein]-L-lysine.</text>
        <dbReference type="EC" id="2.3.2.26"/>
    </reaction>
</comment>
<evidence type="ECO:0000256" key="5">
    <source>
        <dbReference type="ARBA" id="ARBA00022786"/>
    </source>
</evidence>
<dbReference type="InterPro" id="IPR050409">
    <property type="entry name" value="E3_ubiq-protein_ligase"/>
</dbReference>
<comment type="caution">
    <text evidence="8">The sequence shown here is derived from an EMBL/GenBank/DDBJ whole genome shotgun (WGS) entry which is preliminary data.</text>
</comment>
<dbReference type="GO" id="GO:0000209">
    <property type="term" value="P:protein polyubiquitination"/>
    <property type="evidence" value="ECO:0007669"/>
    <property type="project" value="TreeGrafter"/>
</dbReference>